<dbReference type="PANTHER" id="PTHR43574">
    <property type="entry name" value="EPIMERASE-RELATED"/>
    <property type="match status" value="1"/>
</dbReference>
<comment type="similarity">
    <text evidence="1">Belongs to the NAD(P)-dependent epimerase/dehydratase family.</text>
</comment>
<name>A0A061R8J7_9CHLO</name>
<accession>A0A061R8J7</accession>
<protein>
    <submittedName>
        <fullName evidence="3">Nad-dependent epimerase dehydratase</fullName>
    </submittedName>
</protein>
<sequence>MAGVKHTCQNGSRLSCKRSPNIRTRSLQDLPSHGPKGDASTNNFFCFGLGYCGKALAWRLARKGWTTAGTCQTMEQVLRVQQTVNQTYQFDPVHGVFLCRDGFASLKYSTHVLVTVPPLQQTKKDGVLAHLADELVALTESGNLKWLGYLSTTGVYGDWGGAWVDEHCEPRPTTDKLAMRREAEIEWEELSARSGLPLHIFRLGGLYGPGRSALDVVRQAGPASDSQRRRMRARHTARCHVADACAVLEASMGAPAAPPPQVYNVVDDDPAPRREVVAYAGRLLAGGGAAPARPIADGGAGEEAAGGGGGKRVSNRKIKEALGVELRFPSYREGLAAIASGCRDPFE</sequence>
<gene>
    <name evidence="3" type="ORF">TSPGSL018_12703</name>
</gene>
<dbReference type="EMBL" id="GBEZ01019771">
    <property type="protein sequence ID" value="JAC66831.1"/>
    <property type="molecule type" value="Transcribed_RNA"/>
</dbReference>
<evidence type="ECO:0000313" key="3">
    <source>
        <dbReference type="EMBL" id="JAC66831.1"/>
    </source>
</evidence>
<reference evidence="3" key="1">
    <citation type="submission" date="2014-05" db="EMBL/GenBank/DDBJ databases">
        <title>The transcriptome of the halophilic microalga Tetraselmis sp. GSL018 isolated from the Great Salt Lake, Utah.</title>
        <authorList>
            <person name="Jinkerson R.E."/>
            <person name="D'Adamo S."/>
            <person name="Posewitz M.C."/>
        </authorList>
    </citation>
    <scope>NUCLEOTIDE SEQUENCE</scope>
    <source>
        <strain evidence="3">GSL018</strain>
    </source>
</reference>
<keyword evidence="2" id="KW-0520">NAD</keyword>
<evidence type="ECO:0000256" key="2">
    <source>
        <dbReference type="ARBA" id="ARBA00023027"/>
    </source>
</evidence>
<organism evidence="3">
    <name type="scientific">Tetraselmis sp. GSL018</name>
    <dbReference type="NCBI Taxonomy" id="582737"/>
    <lineage>
        <taxon>Eukaryota</taxon>
        <taxon>Viridiplantae</taxon>
        <taxon>Chlorophyta</taxon>
        <taxon>core chlorophytes</taxon>
        <taxon>Chlorodendrophyceae</taxon>
        <taxon>Chlorodendrales</taxon>
        <taxon>Chlorodendraceae</taxon>
        <taxon>Tetraselmis</taxon>
    </lineage>
</organism>
<dbReference type="InterPro" id="IPR036291">
    <property type="entry name" value="NAD(P)-bd_dom_sf"/>
</dbReference>
<evidence type="ECO:0000256" key="1">
    <source>
        <dbReference type="ARBA" id="ARBA00007637"/>
    </source>
</evidence>
<proteinExistence type="inferred from homology"/>
<dbReference type="Gene3D" id="3.40.50.720">
    <property type="entry name" value="NAD(P)-binding Rossmann-like Domain"/>
    <property type="match status" value="1"/>
</dbReference>
<dbReference type="SUPFAM" id="SSF51735">
    <property type="entry name" value="NAD(P)-binding Rossmann-fold domains"/>
    <property type="match status" value="1"/>
</dbReference>
<dbReference type="AlphaFoldDB" id="A0A061R8J7"/>